<accession>A0ACB0ITT9</accession>
<dbReference type="EMBL" id="CASHSV030000002">
    <property type="protein sequence ID" value="CAJ2635426.1"/>
    <property type="molecule type" value="Genomic_DNA"/>
</dbReference>
<keyword evidence="2" id="KW-1185">Reference proteome</keyword>
<evidence type="ECO:0000313" key="1">
    <source>
        <dbReference type="EMBL" id="CAJ2635426.1"/>
    </source>
</evidence>
<gene>
    <name evidence="1" type="ORF">MILVUS5_LOCUS6110</name>
</gene>
<protein>
    <submittedName>
        <fullName evidence="1">Uncharacterized protein</fullName>
    </submittedName>
</protein>
<organism evidence="1 2">
    <name type="scientific">Trifolium pratense</name>
    <name type="common">Red clover</name>
    <dbReference type="NCBI Taxonomy" id="57577"/>
    <lineage>
        <taxon>Eukaryota</taxon>
        <taxon>Viridiplantae</taxon>
        <taxon>Streptophyta</taxon>
        <taxon>Embryophyta</taxon>
        <taxon>Tracheophyta</taxon>
        <taxon>Spermatophyta</taxon>
        <taxon>Magnoliopsida</taxon>
        <taxon>eudicotyledons</taxon>
        <taxon>Gunneridae</taxon>
        <taxon>Pentapetalae</taxon>
        <taxon>rosids</taxon>
        <taxon>fabids</taxon>
        <taxon>Fabales</taxon>
        <taxon>Fabaceae</taxon>
        <taxon>Papilionoideae</taxon>
        <taxon>50 kb inversion clade</taxon>
        <taxon>NPAAA clade</taxon>
        <taxon>Hologalegina</taxon>
        <taxon>IRL clade</taxon>
        <taxon>Trifolieae</taxon>
        <taxon>Trifolium</taxon>
    </lineage>
</organism>
<dbReference type="Proteomes" id="UP001177021">
    <property type="component" value="Unassembled WGS sequence"/>
</dbReference>
<sequence>MAQNKSIFSLIFVALIVLSQTFESIEGRYLKSKEVNQSPMKHNNANNDNVVHGSISISNAEKLISMSPPSVVVNGATGKPSPPPTPGRGVSDFRPTTPGHSPGIGHSIHN</sequence>
<reference evidence="1" key="1">
    <citation type="submission" date="2023-10" db="EMBL/GenBank/DDBJ databases">
        <authorList>
            <person name="Rodriguez Cubillos JULIANA M."/>
            <person name="De Vega J."/>
        </authorList>
    </citation>
    <scope>NUCLEOTIDE SEQUENCE</scope>
</reference>
<evidence type="ECO:0000313" key="2">
    <source>
        <dbReference type="Proteomes" id="UP001177021"/>
    </source>
</evidence>
<name>A0ACB0ITT9_TRIPR</name>
<comment type="caution">
    <text evidence="1">The sequence shown here is derived from an EMBL/GenBank/DDBJ whole genome shotgun (WGS) entry which is preliminary data.</text>
</comment>
<proteinExistence type="predicted"/>